<sequence>MTTERMNPTLTETGWLQTRQVTEPGPKKPWSAAGVAIIWSSVGRSCVLLSVMIGPLDNWYVAYRTSYCDVASLASASVGFEP</sequence>
<evidence type="ECO:0000313" key="2">
    <source>
        <dbReference type="Proteomes" id="UP000649179"/>
    </source>
</evidence>
<dbReference type="AlphaFoldDB" id="A0A917BMX8"/>
<name>A0A917BMX8_9ACTN</name>
<comment type="caution">
    <text evidence="1">The sequence shown here is derived from an EMBL/GenBank/DDBJ whole genome shotgun (WGS) entry which is preliminary data.</text>
</comment>
<proteinExistence type="predicted"/>
<evidence type="ECO:0000313" key="1">
    <source>
        <dbReference type="EMBL" id="GGF52377.1"/>
    </source>
</evidence>
<reference evidence="1" key="2">
    <citation type="submission" date="2020-09" db="EMBL/GenBank/DDBJ databases">
        <authorList>
            <person name="Sun Q."/>
            <person name="Zhou Y."/>
        </authorList>
    </citation>
    <scope>NUCLEOTIDE SEQUENCE</scope>
    <source>
        <strain evidence="1">CGMCC 1.16067</strain>
    </source>
</reference>
<reference evidence="1" key="1">
    <citation type="journal article" date="2014" name="Int. J. Syst. Evol. Microbiol.">
        <title>Complete genome sequence of Corynebacterium casei LMG S-19264T (=DSM 44701T), isolated from a smear-ripened cheese.</title>
        <authorList>
            <consortium name="US DOE Joint Genome Institute (JGI-PGF)"/>
            <person name="Walter F."/>
            <person name="Albersmeier A."/>
            <person name="Kalinowski J."/>
            <person name="Ruckert C."/>
        </authorList>
    </citation>
    <scope>NUCLEOTIDE SEQUENCE</scope>
    <source>
        <strain evidence="1">CGMCC 1.16067</strain>
    </source>
</reference>
<accession>A0A917BMX8</accession>
<organism evidence="1 2">
    <name type="scientific">Marmoricola endophyticus</name>
    <dbReference type="NCBI Taxonomy" id="2040280"/>
    <lineage>
        <taxon>Bacteria</taxon>
        <taxon>Bacillati</taxon>
        <taxon>Actinomycetota</taxon>
        <taxon>Actinomycetes</taxon>
        <taxon>Propionibacteriales</taxon>
        <taxon>Nocardioidaceae</taxon>
        <taxon>Marmoricola</taxon>
    </lineage>
</organism>
<dbReference type="EMBL" id="BMKQ01000001">
    <property type="protein sequence ID" value="GGF52377.1"/>
    <property type="molecule type" value="Genomic_DNA"/>
</dbReference>
<keyword evidence="2" id="KW-1185">Reference proteome</keyword>
<protein>
    <submittedName>
        <fullName evidence="1">Uncharacterized protein</fullName>
    </submittedName>
</protein>
<gene>
    <name evidence="1" type="ORF">GCM10011519_27950</name>
</gene>
<dbReference type="Proteomes" id="UP000649179">
    <property type="component" value="Unassembled WGS sequence"/>
</dbReference>